<accession>A0ABN1WAY6</accession>
<dbReference type="InterPro" id="IPR023213">
    <property type="entry name" value="CAT-like_dom_sf"/>
</dbReference>
<sequence>MTDRQIEETLCGLLAGLFGVERVEPRESFVGLGGDSIIAVQLVGAARRAGLRITVREVLTQPDVAALAAVAQPMAQRAQGPQDGVGTMRPTPIMHWLRERGGPAASYYQFTVLRTPAELTLPHAHAVLQAVLDRHDVLRLRLTEPAADPQTLPVGAVRAERVLTHVDAAGLDDEQCAALVEREVHAARDRLAPAEGTVVQAVWFDAGAGRAGRLALVINHLVVDGISWRVLTGDLAQAWAAVAAGGAPRLEAVPTSFRRWSQLLTAEAAADRRTAELPYWQEVVRPGGLGFTQRPLDAARDHEDTARHLVLTLPTGTAAPLLTSAAERLGADANEVLLTALALALADWLRVGAAAGAAPVGASVLVELEGHGREEIVEQVDLSRTVGWFTTLYPARFELAGLAGGVPATVGLALRRVKEVLRRIPDKGIGYGLLRHLHPDGERLAARPELGFNYLGRFPVASAADWQLLPEYGARLDAPGPGMPMAHPVELNAITLETADGPVLHADWAWAEGVVGEEQVRGLAESWFRQLAALVAYAEQPAESGPVAADLTLASIDQDELDDLAAALEAF</sequence>
<feature type="domain" description="Carrier" evidence="4">
    <location>
        <begin position="1"/>
        <end position="75"/>
    </location>
</feature>
<dbReference type="Gene3D" id="3.30.559.10">
    <property type="entry name" value="Chloramphenicol acetyltransferase-like domain"/>
    <property type="match status" value="1"/>
</dbReference>
<comment type="cofactor">
    <cofactor evidence="1">
        <name>pantetheine 4'-phosphate</name>
        <dbReference type="ChEBI" id="CHEBI:47942"/>
    </cofactor>
</comment>
<keyword evidence="2" id="KW-0596">Phosphopantetheine</keyword>
<dbReference type="Pfam" id="PF00668">
    <property type="entry name" value="Condensation"/>
    <property type="match status" value="1"/>
</dbReference>
<evidence type="ECO:0000259" key="4">
    <source>
        <dbReference type="PROSITE" id="PS50075"/>
    </source>
</evidence>
<organism evidence="5 6">
    <name type="scientific">Kitasatospora nipponensis</name>
    <dbReference type="NCBI Taxonomy" id="258049"/>
    <lineage>
        <taxon>Bacteria</taxon>
        <taxon>Bacillati</taxon>
        <taxon>Actinomycetota</taxon>
        <taxon>Actinomycetes</taxon>
        <taxon>Kitasatosporales</taxon>
        <taxon>Streptomycetaceae</taxon>
        <taxon>Kitasatospora</taxon>
    </lineage>
</organism>
<dbReference type="Pfam" id="PF00550">
    <property type="entry name" value="PP-binding"/>
    <property type="match status" value="1"/>
</dbReference>
<dbReference type="Gene3D" id="3.30.559.30">
    <property type="entry name" value="Nonribosomal peptide synthetase, condensation domain"/>
    <property type="match status" value="1"/>
</dbReference>
<dbReference type="PANTHER" id="PTHR45398:SF1">
    <property type="entry name" value="ENZYME, PUTATIVE (JCVI)-RELATED"/>
    <property type="match status" value="1"/>
</dbReference>
<dbReference type="Proteomes" id="UP001500037">
    <property type="component" value="Unassembled WGS sequence"/>
</dbReference>
<dbReference type="InterPro" id="IPR009081">
    <property type="entry name" value="PP-bd_ACP"/>
</dbReference>
<dbReference type="SUPFAM" id="SSF52777">
    <property type="entry name" value="CoA-dependent acyltransferases"/>
    <property type="match status" value="2"/>
</dbReference>
<evidence type="ECO:0000256" key="1">
    <source>
        <dbReference type="ARBA" id="ARBA00001957"/>
    </source>
</evidence>
<dbReference type="InterPro" id="IPR001242">
    <property type="entry name" value="Condensation_dom"/>
</dbReference>
<evidence type="ECO:0000256" key="2">
    <source>
        <dbReference type="ARBA" id="ARBA00022450"/>
    </source>
</evidence>
<dbReference type="InterPro" id="IPR006162">
    <property type="entry name" value="Ppantetheine_attach_site"/>
</dbReference>
<comment type="caution">
    <text evidence="5">The sequence shown here is derived from an EMBL/GenBank/DDBJ whole genome shotgun (WGS) entry which is preliminary data.</text>
</comment>
<evidence type="ECO:0000256" key="3">
    <source>
        <dbReference type="ARBA" id="ARBA00022553"/>
    </source>
</evidence>
<evidence type="ECO:0000313" key="6">
    <source>
        <dbReference type="Proteomes" id="UP001500037"/>
    </source>
</evidence>
<dbReference type="SUPFAM" id="SSF47336">
    <property type="entry name" value="ACP-like"/>
    <property type="match status" value="1"/>
</dbReference>
<keyword evidence="6" id="KW-1185">Reference proteome</keyword>
<dbReference type="InterPro" id="IPR010060">
    <property type="entry name" value="NRPS_synth"/>
</dbReference>
<dbReference type="RefSeq" id="WP_344442502.1">
    <property type="nucleotide sequence ID" value="NZ_BAAALF010000053.1"/>
</dbReference>
<dbReference type="Gene3D" id="1.10.1200.10">
    <property type="entry name" value="ACP-like"/>
    <property type="match status" value="1"/>
</dbReference>
<dbReference type="PANTHER" id="PTHR45398">
    <property type="match status" value="1"/>
</dbReference>
<keyword evidence="3" id="KW-0597">Phosphoprotein</keyword>
<protein>
    <recommendedName>
        <fullName evidence="4">Carrier domain-containing protein</fullName>
    </recommendedName>
</protein>
<evidence type="ECO:0000313" key="5">
    <source>
        <dbReference type="EMBL" id="GAA1240479.1"/>
    </source>
</evidence>
<proteinExistence type="predicted"/>
<gene>
    <name evidence="5" type="ORF">GCM10009665_34180</name>
</gene>
<reference evidence="5 6" key="1">
    <citation type="journal article" date="2019" name="Int. J. Syst. Evol. Microbiol.">
        <title>The Global Catalogue of Microorganisms (GCM) 10K type strain sequencing project: providing services to taxonomists for standard genome sequencing and annotation.</title>
        <authorList>
            <consortium name="The Broad Institute Genomics Platform"/>
            <consortium name="The Broad Institute Genome Sequencing Center for Infectious Disease"/>
            <person name="Wu L."/>
            <person name="Ma J."/>
        </authorList>
    </citation>
    <scope>NUCLEOTIDE SEQUENCE [LARGE SCALE GENOMIC DNA]</scope>
    <source>
        <strain evidence="5 6">JCM 13004</strain>
    </source>
</reference>
<name>A0ABN1WAY6_9ACTN</name>
<dbReference type="PROSITE" id="PS00012">
    <property type="entry name" value="PHOSPHOPANTETHEINE"/>
    <property type="match status" value="1"/>
</dbReference>
<dbReference type="EMBL" id="BAAALF010000053">
    <property type="protein sequence ID" value="GAA1240479.1"/>
    <property type="molecule type" value="Genomic_DNA"/>
</dbReference>
<dbReference type="InterPro" id="IPR036736">
    <property type="entry name" value="ACP-like_sf"/>
</dbReference>
<dbReference type="NCBIfam" id="TIGR01720">
    <property type="entry name" value="NRPS-para261"/>
    <property type="match status" value="1"/>
</dbReference>
<dbReference type="PROSITE" id="PS50075">
    <property type="entry name" value="CARRIER"/>
    <property type="match status" value="1"/>
</dbReference>